<reference evidence="1" key="1">
    <citation type="journal article" date="2021" name="PeerJ">
        <title>Extensive microbial diversity within the chicken gut microbiome revealed by metagenomics and culture.</title>
        <authorList>
            <person name="Gilroy R."/>
            <person name="Ravi A."/>
            <person name="Getino M."/>
            <person name="Pursley I."/>
            <person name="Horton D.L."/>
            <person name="Alikhan N.F."/>
            <person name="Baker D."/>
            <person name="Gharbi K."/>
            <person name="Hall N."/>
            <person name="Watson M."/>
            <person name="Adriaenssens E.M."/>
            <person name="Foster-Nyarko E."/>
            <person name="Jarju S."/>
            <person name="Secka A."/>
            <person name="Antonio M."/>
            <person name="Oren A."/>
            <person name="Chaudhuri R.R."/>
            <person name="La Ragione R."/>
            <person name="Hildebrand F."/>
            <person name="Pallen M.J."/>
        </authorList>
    </citation>
    <scope>NUCLEOTIDE SEQUENCE</scope>
    <source>
        <strain evidence="1">CHK169-2315</strain>
    </source>
</reference>
<accession>A0A9D1PJY2</accession>
<sequence length="124" mass="13491">CMHSGKKVYVIGETISPAIRENDVCILISGSAKTNAIRHIRKLAENIGATTFLVTANKEALTGDSLLSGLWINAATKHTLQSDMKTIQPLGNQFDQMAHIILDAAIIDSTNDITTMIENHTNME</sequence>
<evidence type="ECO:0000313" key="2">
    <source>
        <dbReference type="Proteomes" id="UP000823937"/>
    </source>
</evidence>
<dbReference type="Gene3D" id="3.40.50.10490">
    <property type="entry name" value="Glucose-6-phosphate isomerase like protein, domain 1"/>
    <property type="match status" value="1"/>
</dbReference>
<dbReference type="GO" id="GO:0097367">
    <property type="term" value="F:carbohydrate derivative binding"/>
    <property type="evidence" value="ECO:0007669"/>
    <property type="project" value="InterPro"/>
</dbReference>
<proteinExistence type="predicted"/>
<gene>
    <name evidence="1" type="ORF">H9895_01195</name>
</gene>
<comment type="caution">
    <text evidence="1">The sequence shown here is derived from an EMBL/GenBank/DDBJ whole genome shotgun (WGS) entry which is preliminary data.</text>
</comment>
<dbReference type="GO" id="GO:0016853">
    <property type="term" value="F:isomerase activity"/>
    <property type="evidence" value="ECO:0007669"/>
    <property type="project" value="InterPro"/>
</dbReference>
<protein>
    <submittedName>
        <fullName evidence="1">6-phospho-3-hexuloisomerase</fullName>
    </submittedName>
</protein>
<dbReference type="InterPro" id="IPR046348">
    <property type="entry name" value="SIS_dom_sf"/>
</dbReference>
<organism evidence="1 2">
    <name type="scientific">Candidatus Pseudogracilibacillus intestinigallinarum</name>
    <dbReference type="NCBI Taxonomy" id="2838742"/>
    <lineage>
        <taxon>Bacteria</taxon>
        <taxon>Bacillati</taxon>
        <taxon>Bacillota</taxon>
        <taxon>Bacilli</taxon>
        <taxon>Bacillales</taxon>
        <taxon>Bacillaceae</taxon>
        <taxon>Pseudogracilibacillus</taxon>
    </lineage>
</organism>
<reference evidence="1" key="2">
    <citation type="submission" date="2021-04" db="EMBL/GenBank/DDBJ databases">
        <authorList>
            <person name="Gilroy R."/>
        </authorList>
    </citation>
    <scope>NUCLEOTIDE SEQUENCE</scope>
    <source>
        <strain evidence="1">CHK169-2315</strain>
    </source>
</reference>
<evidence type="ECO:0000313" key="1">
    <source>
        <dbReference type="EMBL" id="HIV73679.1"/>
    </source>
</evidence>
<name>A0A9D1PJY2_9BACI</name>
<dbReference type="InterPro" id="IPR017552">
    <property type="entry name" value="PHI/rmpB"/>
</dbReference>
<dbReference type="PANTHER" id="PTHR43443">
    <property type="entry name" value="3-HEXULOSE-6-PHOSPHATE ISOMERASE"/>
    <property type="match status" value="1"/>
</dbReference>
<dbReference type="PANTHER" id="PTHR43443:SF1">
    <property type="entry name" value="3-HEXULOSE-6-PHOSPHATE ISOMERASE"/>
    <property type="match status" value="1"/>
</dbReference>
<dbReference type="EMBL" id="DXHX01000017">
    <property type="protein sequence ID" value="HIV73679.1"/>
    <property type="molecule type" value="Genomic_DNA"/>
</dbReference>
<dbReference type="SUPFAM" id="SSF53697">
    <property type="entry name" value="SIS domain"/>
    <property type="match status" value="1"/>
</dbReference>
<dbReference type="Proteomes" id="UP000823937">
    <property type="component" value="Unassembled WGS sequence"/>
</dbReference>
<dbReference type="AlphaFoldDB" id="A0A9D1PJY2"/>
<feature type="non-terminal residue" evidence="1">
    <location>
        <position position="1"/>
    </location>
</feature>
<dbReference type="GO" id="GO:1901135">
    <property type="term" value="P:carbohydrate derivative metabolic process"/>
    <property type="evidence" value="ECO:0007669"/>
    <property type="project" value="InterPro"/>
</dbReference>